<reference evidence="2" key="1">
    <citation type="submission" date="2014-08" db="EMBL/GenBank/DDBJ databases">
        <authorList>
            <person name="Moulin L."/>
        </authorList>
    </citation>
    <scope>NUCLEOTIDE SEQUENCE [LARGE SCALE GENOMIC DNA]</scope>
</reference>
<proteinExistence type="predicted"/>
<accession>A0A090E9Y9</accession>
<sequence length="75" mass="8645">MSEEDAKQSRREVCWLIEMTNNDAPTARWWHPKEGWVWDANKALRFARQIDAEDFAKCMYASGGKATEHVFLAAA</sequence>
<dbReference type="AlphaFoldDB" id="A0A090E9Y9"/>
<gene>
    <name evidence="1" type="ORF">MPL3356_60528</name>
</gene>
<dbReference type="Proteomes" id="UP000045285">
    <property type="component" value="Unassembled WGS sequence"/>
</dbReference>
<dbReference type="EMBL" id="CCMZ01000056">
    <property type="protein sequence ID" value="CDX26740.1"/>
    <property type="molecule type" value="Genomic_DNA"/>
</dbReference>
<keyword evidence="2" id="KW-1185">Reference proteome</keyword>
<name>A0A090E9Y9_MESPL</name>
<evidence type="ECO:0000313" key="2">
    <source>
        <dbReference type="Proteomes" id="UP000045285"/>
    </source>
</evidence>
<evidence type="ECO:0000313" key="1">
    <source>
        <dbReference type="EMBL" id="CDX26740.1"/>
    </source>
</evidence>
<organism evidence="1 2">
    <name type="scientific">Mesorhizobium plurifarium</name>
    <dbReference type="NCBI Taxonomy" id="69974"/>
    <lineage>
        <taxon>Bacteria</taxon>
        <taxon>Pseudomonadati</taxon>
        <taxon>Pseudomonadota</taxon>
        <taxon>Alphaproteobacteria</taxon>
        <taxon>Hyphomicrobiales</taxon>
        <taxon>Phyllobacteriaceae</taxon>
        <taxon>Mesorhizobium</taxon>
    </lineage>
</organism>
<protein>
    <submittedName>
        <fullName evidence="1">Uncharacterized protein</fullName>
    </submittedName>
</protein>